<proteinExistence type="predicted"/>
<evidence type="ECO:0000313" key="2">
    <source>
        <dbReference type="EMBL" id="SHK24582.1"/>
    </source>
</evidence>
<dbReference type="AlphaFoldDB" id="A0A1M6QWD8"/>
<keyword evidence="3" id="KW-1185">Reference proteome</keyword>
<dbReference type="RefSeq" id="WP_079653597.1">
    <property type="nucleotide sequence ID" value="NZ_LT670846.1"/>
</dbReference>
<name>A0A1M6QWD8_9AQUI</name>
<reference evidence="2 3" key="1">
    <citation type="submission" date="2016-11" db="EMBL/GenBank/DDBJ databases">
        <authorList>
            <person name="Jaros S."/>
            <person name="Januszkiewicz K."/>
            <person name="Wedrychowicz H."/>
        </authorList>
    </citation>
    <scope>NUCLEOTIDE SEQUENCE [LARGE SCALE GENOMIC DNA]</scope>
    <source>
        <strain evidence="2 3">DSM 19557</strain>
    </source>
</reference>
<keyword evidence="1" id="KW-0175">Coiled coil</keyword>
<protein>
    <submittedName>
        <fullName evidence="2">Flagellar assembly protein FliH</fullName>
    </submittedName>
</protein>
<keyword evidence="2" id="KW-0969">Cilium</keyword>
<keyword evidence="2" id="KW-0282">Flagellum</keyword>
<evidence type="ECO:0000313" key="3">
    <source>
        <dbReference type="Proteomes" id="UP000189810"/>
    </source>
</evidence>
<feature type="coiled-coil region" evidence="1">
    <location>
        <begin position="28"/>
        <end position="103"/>
    </location>
</feature>
<dbReference type="Proteomes" id="UP000189810">
    <property type="component" value="Chromosome I"/>
</dbReference>
<accession>A0A1M6QWD8</accession>
<sequence length="224" mass="26601">MYRDFIPIHHLHDQPVEKKEEPKEKEDCQEYKDTLDQLLLKNQELSTRIQELQEEKEKFSQELLDLKREKELLLEELAKRAKIEELMQNLKEEILKKIAFEKEKIAIELKELIVDAMKKLLDIWELPKEKALEKALKEFFELSLEIDGTLKMYTNPKNVETLKKLWNGLQLESIEVQILPREDLMEGELIIDSHRFTLVSKHLDNLEAILEEKLKDAKSLQQGT</sequence>
<organism evidence="2 3">
    <name type="scientific">Thermocrinis minervae</name>
    <dbReference type="NCBI Taxonomy" id="381751"/>
    <lineage>
        <taxon>Bacteria</taxon>
        <taxon>Pseudomonadati</taxon>
        <taxon>Aquificota</taxon>
        <taxon>Aquificia</taxon>
        <taxon>Aquificales</taxon>
        <taxon>Aquificaceae</taxon>
        <taxon>Thermocrinis</taxon>
    </lineage>
</organism>
<dbReference type="EMBL" id="LT670846">
    <property type="protein sequence ID" value="SHK24582.1"/>
    <property type="molecule type" value="Genomic_DNA"/>
</dbReference>
<gene>
    <name evidence="2" type="ORF">SAMN05444391_0426</name>
</gene>
<keyword evidence="2" id="KW-0966">Cell projection</keyword>
<evidence type="ECO:0000256" key="1">
    <source>
        <dbReference type="SAM" id="Coils"/>
    </source>
</evidence>
<dbReference type="STRING" id="381751.SAMN05444391_0426"/>